<dbReference type="AlphaFoldDB" id="B1WPG8"/>
<evidence type="ECO:0000313" key="2">
    <source>
        <dbReference type="Proteomes" id="UP000001203"/>
    </source>
</evidence>
<reference evidence="1 2" key="1">
    <citation type="journal article" date="2008" name="Proc. Natl. Acad. Sci. U.S.A.">
        <title>The genome of Cyanothece 51142, a unicellular diazotrophic cyanobacterium important in the marine nitrogen cycle.</title>
        <authorList>
            <person name="Welsh E.A."/>
            <person name="Liberton M."/>
            <person name="Stoeckel J."/>
            <person name="Loh T."/>
            <person name="Elvitigala T."/>
            <person name="Wang C."/>
            <person name="Wollam A."/>
            <person name="Fulton R.S."/>
            <person name="Clifton S.W."/>
            <person name="Jacobs J.M."/>
            <person name="Aurora R."/>
            <person name="Ghosh B.K."/>
            <person name="Sherman L.A."/>
            <person name="Smith R.D."/>
            <person name="Wilson R.K."/>
            <person name="Pakrasi H.B."/>
        </authorList>
    </citation>
    <scope>NUCLEOTIDE SEQUENCE [LARGE SCALE GENOMIC DNA]</scope>
    <source>
        <strain evidence="2">ATCC 51142 / BH68</strain>
    </source>
</reference>
<name>B1WPG8_CROS5</name>
<keyword evidence="2" id="KW-1185">Reference proteome</keyword>
<dbReference type="STRING" id="43989.cce_2188"/>
<proteinExistence type="predicted"/>
<protein>
    <submittedName>
        <fullName evidence="1">Uncharacterized protein</fullName>
    </submittedName>
</protein>
<evidence type="ECO:0000313" key="1">
    <source>
        <dbReference type="EMBL" id="ACB51538.1"/>
    </source>
</evidence>
<dbReference type="Proteomes" id="UP000001203">
    <property type="component" value="Chromosome circular"/>
</dbReference>
<gene>
    <name evidence="1" type="ordered locus">cce_2188</name>
</gene>
<accession>B1WPG8</accession>
<dbReference type="EMBL" id="CP000806">
    <property type="protein sequence ID" value="ACB51538.1"/>
    <property type="molecule type" value="Genomic_DNA"/>
</dbReference>
<sequence length="191" mass="21864">MNRPLTIGLSAKRKKHKTMFNTSKNHALKIKPILSIALATLSTALVSLSEQKTNAQNIDLPSVAIIPICVQTTPEGTKTLNALTEETSLFKWSEVYPKFFLMYDWHFWTEYVPKNRTKLCGNNSPMIYKTLMLINNKKPINPDIVSVLVVLAKVPEDQINQKGYVEFWMTEKESDQLKKAFASYKIIDERL</sequence>
<dbReference type="HOGENOM" id="CLU_1419369_0_0_3"/>
<organism evidence="1 2">
    <name type="scientific">Crocosphaera subtropica (strain ATCC 51142 / BH68)</name>
    <name type="common">Cyanothece sp. (strain ATCC 51142)</name>
    <dbReference type="NCBI Taxonomy" id="43989"/>
    <lineage>
        <taxon>Bacteria</taxon>
        <taxon>Bacillati</taxon>
        <taxon>Cyanobacteriota</taxon>
        <taxon>Cyanophyceae</taxon>
        <taxon>Oscillatoriophycideae</taxon>
        <taxon>Chroococcales</taxon>
        <taxon>Aphanothecaceae</taxon>
        <taxon>Crocosphaera</taxon>
        <taxon>Crocosphaera subtropica</taxon>
    </lineage>
</organism>
<dbReference type="KEGG" id="cyt:cce_2188"/>